<name>A0A1X2AH64_9MYCO</name>
<dbReference type="OrthoDB" id="4739093at2"/>
<dbReference type="EMBL" id="LQPN01000032">
    <property type="protein sequence ID" value="ORW50459.1"/>
    <property type="molecule type" value="Genomic_DNA"/>
</dbReference>
<proteinExistence type="predicted"/>
<sequence>MMSESLCAKLIERYVRTSGLQFLKGEHDGEYFCVANADGRRLHVHLEISPSFGDTLIIGVAPACSFRAADRPWLTRLADTWNKQNRKVTAIVHGCSDPRRVGLVARGSRWIQDSISFEDFASFVDRTIAEAVDLFAEATVVVELPSTAQPILRDAS</sequence>
<evidence type="ECO:0000313" key="3">
    <source>
        <dbReference type="Proteomes" id="UP000193285"/>
    </source>
</evidence>
<evidence type="ECO:0000313" key="2">
    <source>
        <dbReference type="EMBL" id="ORW50459.1"/>
    </source>
</evidence>
<gene>
    <name evidence="2" type="ORF">AWB90_07715</name>
    <name evidence="1" type="ORF">AWB91_07520</name>
</gene>
<accession>A0A1X2AH64</accession>
<dbReference type="EMBL" id="LQPK01000004">
    <property type="protein sequence ID" value="ORW33483.1"/>
    <property type="molecule type" value="Genomic_DNA"/>
</dbReference>
<comment type="caution">
    <text evidence="2">The sequence shown here is derived from an EMBL/GenBank/DDBJ whole genome shotgun (WGS) entry which is preliminary data.</text>
</comment>
<protein>
    <submittedName>
        <fullName evidence="2">Uncharacterized protein</fullName>
    </submittedName>
</protein>
<dbReference type="Proteomes" id="UP000193285">
    <property type="component" value="Unassembled WGS sequence"/>
</dbReference>
<evidence type="ECO:0000313" key="4">
    <source>
        <dbReference type="Proteomes" id="UP000193801"/>
    </source>
</evidence>
<evidence type="ECO:0000313" key="1">
    <source>
        <dbReference type="EMBL" id="ORW33483.1"/>
    </source>
</evidence>
<reference evidence="1" key="2">
    <citation type="submission" date="2016-01" db="EMBL/GenBank/DDBJ databases">
        <authorList>
            <person name="Ana R.F.D.C."/>
            <person name="Tarcisio F."/>
            <person name="Maria L.L."/>
            <person name="Monica P."/>
            <person name="Wana L.O.D.C."/>
            <person name="Elisabetta G."/>
            <person name="Jeann R.D.C.B."/>
            <person name="Veronica D.S."/>
            <person name="Karla V.B.L."/>
            <person name="Roberto B."/>
            <person name="Antonella G."/>
            <person name="Anna F."/>
            <person name="Alessandro M."/>
            <person name="Pamela F."/>
            <person name="Francesca D.L."/>
            <person name="Giulia F.S."/>
            <person name="Sara T."/>
            <person name="Fabio R."/>
            <person name="Olivier J."/>
            <person name="Nicola S."/>
            <person name="Enrico T."/>
        </authorList>
    </citation>
    <scope>NUCLEOTIDE SEQUENCE</scope>
    <source>
        <strain evidence="1">FI-07156</strain>
    </source>
</reference>
<dbReference type="Proteomes" id="UP000193801">
    <property type="component" value="Unassembled WGS sequence"/>
</dbReference>
<organism evidence="2 3">
    <name type="scientific">Mycobacterium paraense</name>
    <dbReference type="NCBI Taxonomy" id="767916"/>
    <lineage>
        <taxon>Bacteria</taxon>
        <taxon>Bacillati</taxon>
        <taxon>Actinomycetota</taxon>
        <taxon>Actinomycetes</taxon>
        <taxon>Mycobacteriales</taxon>
        <taxon>Mycobacteriaceae</taxon>
        <taxon>Mycobacterium</taxon>
        <taxon>Mycobacterium simiae complex</taxon>
    </lineage>
</organism>
<keyword evidence="4" id="KW-1185">Reference proteome</keyword>
<dbReference type="AlphaFoldDB" id="A0A1X2AH64"/>
<reference evidence="2" key="3">
    <citation type="submission" date="2016-01" db="EMBL/GenBank/DDBJ databases">
        <authorList>
            <person name="Oliw E.H."/>
        </authorList>
    </citation>
    <scope>NUCLEOTIDE SEQUENCE</scope>
    <source>
        <strain evidence="2">IEC33</strain>
    </source>
</reference>
<reference evidence="3 4" key="1">
    <citation type="journal article" date="2015" name="Emerg. Microbes Infect.">
        <title>Characterization of 17 strains belonging to the Mycobacterium simiae complex and description of Mycobacterium paraense sp. nov.</title>
        <authorList>
            <person name="Fusco da Costa A.R."/>
            <person name="Fedrizzi T."/>
            <person name="Lopes M.L."/>
            <person name="Pecorari M."/>
            <person name="Oliveira da Costa W.L."/>
            <person name="Giacobazzi E."/>
            <person name="da Costa Bahia J.R."/>
            <person name="De Sanctis V."/>
            <person name="Batista Lima K.V."/>
            <person name="Bertorelli R."/>
            <person name="Grottola A."/>
            <person name="Fabio A."/>
            <person name="Mariottini A."/>
            <person name="Ferretti P."/>
            <person name="Di Leva F."/>
            <person name="Fregni Serpini G."/>
            <person name="Tagliazucchi S."/>
            <person name="Rumpianesi F."/>
            <person name="Jousson O."/>
            <person name="Segata N."/>
            <person name="Tortoli E."/>
        </authorList>
    </citation>
    <scope>NUCLEOTIDE SEQUENCE [LARGE SCALE GENOMIC DNA]</scope>
    <source>
        <strain evidence="1 4">FI-07156</strain>
        <strain evidence="2 3">IEC33</strain>
    </source>
</reference>